<evidence type="ECO:0000313" key="2">
    <source>
        <dbReference type="Proteomes" id="UP000516105"/>
    </source>
</evidence>
<sequence length="83" mass="8766">MEPVYYVIAILGCSDGSAQCTPVATMPTHYSSHEACSAGTQQALLTNNEFDFPTLVAECRATDPRTIAAKDSSDKAPANSLRG</sequence>
<dbReference type="EMBL" id="CP060782">
    <property type="protein sequence ID" value="QNP45467.1"/>
    <property type="molecule type" value="Genomic_DNA"/>
</dbReference>
<organism evidence="1 2">
    <name type="scientific">Sphingomonas sediminicola</name>
    <dbReference type="NCBI Taxonomy" id="386874"/>
    <lineage>
        <taxon>Bacteria</taxon>
        <taxon>Pseudomonadati</taxon>
        <taxon>Pseudomonadota</taxon>
        <taxon>Alphaproteobacteria</taxon>
        <taxon>Sphingomonadales</taxon>
        <taxon>Sphingomonadaceae</taxon>
        <taxon>Sphingomonas</taxon>
    </lineage>
</organism>
<keyword evidence="2" id="KW-1185">Reference proteome</keyword>
<gene>
    <name evidence="1" type="ORF">H9L14_12965</name>
</gene>
<reference evidence="1 2" key="1">
    <citation type="submission" date="2020-08" db="EMBL/GenBank/DDBJ databases">
        <title>Genome sequence of Sphingomonas sediminicola KACC 15039T.</title>
        <authorList>
            <person name="Hyun D.-W."/>
            <person name="Bae J.-W."/>
        </authorList>
    </citation>
    <scope>NUCLEOTIDE SEQUENCE [LARGE SCALE GENOMIC DNA]</scope>
    <source>
        <strain evidence="1 2">KACC 15039</strain>
    </source>
</reference>
<protein>
    <recommendedName>
        <fullName evidence="3">Secreted protein</fullName>
    </recommendedName>
</protein>
<name>A0ABX6T6J3_9SPHN</name>
<accession>A0ABX6T6J3</accession>
<proteinExistence type="predicted"/>
<evidence type="ECO:0008006" key="3">
    <source>
        <dbReference type="Google" id="ProtNLM"/>
    </source>
</evidence>
<dbReference type="RefSeq" id="WP_187708423.1">
    <property type="nucleotide sequence ID" value="NZ_CP060782.1"/>
</dbReference>
<evidence type="ECO:0000313" key="1">
    <source>
        <dbReference type="EMBL" id="QNP45467.1"/>
    </source>
</evidence>
<dbReference type="Proteomes" id="UP000516105">
    <property type="component" value="Chromosome"/>
</dbReference>